<feature type="region of interest" description="Disordered" evidence="1">
    <location>
        <begin position="189"/>
        <end position="217"/>
    </location>
</feature>
<gene>
    <name evidence="2" type="ORF">AELLOGFF_02406</name>
</gene>
<reference evidence="2 3" key="1">
    <citation type="submission" date="2019-11" db="EMBL/GenBank/DDBJ databases">
        <authorList>
            <person name="Holert J."/>
        </authorList>
    </citation>
    <scope>NUCLEOTIDE SEQUENCE [LARGE SCALE GENOMIC DNA]</scope>
    <source>
        <strain evidence="2">BC8_1</strain>
    </source>
</reference>
<name>A0A5S9RAU5_MYCVN</name>
<sequence length="340" mass="36417">MFYHDNWPLSANSGQNTGVKHCTRFSVDGIPCRNATENADGWCRIDGCAGFSRPSAAAAPKLKDVKYYGSEEEVEKTGSRPASVRSGPASITILPQAIRSFKFHHGGTDREAEIQIRKMLVDFLDRSARTVTTANYLVLSRDGYRLDIGPNRRSITAYRSAHRDRTWEQVKIGIPSRINSAQAEPMPLLPTLQAPAPRPAPPERPTPLTLAGTQPEVRDPAELSNVIGAGRTLQHSAAGTGPDGTELPSTRPEPSELKPASTASGDDDTQYETLETVVAAASLPPPRPIFADTPSTAQAGYARHGMNEGSGPSGRRISLPAAAAIALGALLIGRRTGRRP</sequence>
<protein>
    <submittedName>
        <fullName evidence="2">Uncharacterized protein</fullName>
    </submittedName>
</protein>
<dbReference type="AlphaFoldDB" id="A0A5S9RAU5"/>
<evidence type="ECO:0000313" key="2">
    <source>
        <dbReference type="EMBL" id="CAA0138240.1"/>
    </source>
</evidence>
<feature type="region of interest" description="Disordered" evidence="1">
    <location>
        <begin position="232"/>
        <end position="269"/>
    </location>
</feature>
<evidence type="ECO:0000256" key="1">
    <source>
        <dbReference type="SAM" id="MobiDB-lite"/>
    </source>
</evidence>
<proteinExistence type="predicted"/>
<organism evidence="2 3">
    <name type="scientific">Mycolicibacterium vanbaalenii</name>
    <name type="common">Mycobacterium vanbaalenii</name>
    <dbReference type="NCBI Taxonomy" id="110539"/>
    <lineage>
        <taxon>Bacteria</taxon>
        <taxon>Bacillati</taxon>
        <taxon>Actinomycetota</taxon>
        <taxon>Actinomycetes</taxon>
        <taxon>Mycobacteriales</taxon>
        <taxon>Mycobacteriaceae</taxon>
        <taxon>Mycolicibacterium</taxon>
    </lineage>
</organism>
<feature type="compositionally biased region" description="Pro residues" evidence="1">
    <location>
        <begin position="196"/>
        <end position="205"/>
    </location>
</feature>
<dbReference type="Proteomes" id="UP000430146">
    <property type="component" value="Unassembled WGS sequence"/>
</dbReference>
<evidence type="ECO:0000313" key="3">
    <source>
        <dbReference type="Proteomes" id="UP000430146"/>
    </source>
</evidence>
<dbReference type="EMBL" id="CACSIP010000076">
    <property type="protein sequence ID" value="CAA0138240.1"/>
    <property type="molecule type" value="Genomic_DNA"/>
</dbReference>
<accession>A0A5S9RAU5</accession>
<keyword evidence="3" id="KW-1185">Reference proteome</keyword>